<organism evidence="2 3">
    <name type="scientific">Wickerhamomyces mucosus</name>
    <dbReference type="NCBI Taxonomy" id="1378264"/>
    <lineage>
        <taxon>Eukaryota</taxon>
        <taxon>Fungi</taxon>
        <taxon>Dikarya</taxon>
        <taxon>Ascomycota</taxon>
        <taxon>Saccharomycotina</taxon>
        <taxon>Saccharomycetes</taxon>
        <taxon>Phaffomycetales</taxon>
        <taxon>Wickerhamomycetaceae</taxon>
        <taxon>Wickerhamomyces</taxon>
    </lineage>
</organism>
<evidence type="ECO:0000256" key="1">
    <source>
        <dbReference type="SAM" id="SignalP"/>
    </source>
</evidence>
<feature type="chain" id="PRO_5040199236" description="Secreted protein" evidence="1">
    <location>
        <begin position="19"/>
        <end position="150"/>
    </location>
</feature>
<sequence length="150" mass="15992">MKFSTIASVLVSATAISAYEVTEFPSIGNLLSFVVSLGSEELQNVGGVVNTLVDSLLGSALKRDNTDDVQSGQQALNLTGVTDGSFEFLGISSLSGLPLLNSTYGETLEANFNVTEYTADHTEHFTVYGLKTDSEVDNHNFTLYLNGQAL</sequence>
<keyword evidence="3" id="KW-1185">Reference proteome</keyword>
<dbReference type="EMBL" id="JAEUBF010000974">
    <property type="protein sequence ID" value="KAH3673520.1"/>
    <property type="molecule type" value="Genomic_DNA"/>
</dbReference>
<proteinExistence type="predicted"/>
<gene>
    <name evidence="2" type="ORF">WICMUC_003626</name>
</gene>
<keyword evidence="1" id="KW-0732">Signal</keyword>
<comment type="caution">
    <text evidence="2">The sequence shown here is derived from an EMBL/GenBank/DDBJ whole genome shotgun (WGS) entry which is preliminary data.</text>
</comment>
<evidence type="ECO:0008006" key="4">
    <source>
        <dbReference type="Google" id="ProtNLM"/>
    </source>
</evidence>
<dbReference type="Proteomes" id="UP000769528">
    <property type="component" value="Unassembled WGS sequence"/>
</dbReference>
<protein>
    <recommendedName>
        <fullName evidence="4">Secreted protein</fullName>
    </recommendedName>
</protein>
<reference evidence="2" key="2">
    <citation type="submission" date="2021-01" db="EMBL/GenBank/DDBJ databases">
        <authorList>
            <person name="Schikora-Tamarit M.A."/>
        </authorList>
    </citation>
    <scope>NUCLEOTIDE SEQUENCE</scope>
    <source>
        <strain evidence="2">CBS6341</strain>
    </source>
</reference>
<reference evidence="2" key="1">
    <citation type="journal article" date="2021" name="Open Biol.">
        <title>Shared evolutionary footprints suggest mitochondrial oxidative damage underlies multiple complex I losses in fungi.</title>
        <authorList>
            <person name="Schikora-Tamarit M.A."/>
            <person name="Marcet-Houben M."/>
            <person name="Nosek J."/>
            <person name="Gabaldon T."/>
        </authorList>
    </citation>
    <scope>NUCLEOTIDE SEQUENCE</scope>
    <source>
        <strain evidence="2">CBS6341</strain>
    </source>
</reference>
<accession>A0A9P8TCJ3</accession>
<feature type="signal peptide" evidence="1">
    <location>
        <begin position="1"/>
        <end position="18"/>
    </location>
</feature>
<name>A0A9P8TCJ3_9ASCO</name>
<evidence type="ECO:0000313" key="3">
    <source>
        <dbReference type="Proteomes" id="UP000769528"/>
    </source>
</evidence>
<dbReference type="AlphaFoldDB" id="A0A9P8TCJ3"/>
<evidence type="ECO:0000313" key="2">
    <source>
        <dbReference type="EMBL" id="KAH3673520.1"/>
    </source>
</evidence>